<organism evidence="1 2">
    <name type="scientific">Ensete ventricosum</name>
    <name type="common">Abyssinian banana</name>
    <name type="synonym">Musa ensete</name>
    <dbReference type="NCBI Taxonomy" id="4639"/>
    <lineage>
        <taxon>Eukaryota</taxon>
        <taxon>Viridiplantae</taxon>
        <taxon>Streptophyta</taxon>
        <taxon>Embryophyta</taxon>
        <taxon>Tracheophyta</taxon>
        <taxon>Spermatophyta</taxon>
        <taxon>Magnoliopsida</taxon>
        <taxon>Liliopsida</taxon>
        <taxon>Zingiberales</taxon>
        <taxon>Musaceae</taxon>
        <taxon>Ensete</taxon>
    </lineage>
</organism>
<proteinExistence type="predicted"/>
<name>A0AAV8RPL4_ENSVE</name>
<protein>
    <submittedName>
        <fullName evidence="1">Uncharacterized protein</fullName>
    </submittedName>
</protein>
<keyword evidence="2" id="KW-1185">Reference proteome</keyword>
<reference evidence="1 2" key="1">
    <citation type="submission" date="2022-12" db="EMBL/GenBank/DDBJ databases">
        <title>Chromosome-scale assembly of the Ensete ventricosum genome.</title>
        <authorList>
            <person name="Dussert Y."/>
            <person name="Stocks J."/>
            <person name="Wendawek A."/>
            <person name="Woldeyes F."/>
            <person name="Nichols R.A."/>
            <person name="Borrell J.S."/>
        </authorList>
    </citation>
    <scope>NUCLEOTIDE SEQUENCE [LARGE SCALE GENOMIC DNA]</scope>
    <source>
        <strain evidence="2">cv. Maze</strain>
        <tissue evidence="1">Seeds</tissue>
    </source>
</reference>
<dbReference type="Proteomes" id="UP001222027">
    <property type="component" value="Unassembled WGS sequence"/>
</dbReference>
<comment type="caution">
    <text evidence="1">The sequence shown here is derived from an EMBL/GenBank/DDBJ whole genome shotgun (WGS) entry which is preliminary data.</text>
</comment>
<evidence type="ECO:0000313" key="2">
    <source>
        <dbReference type="Proteomes" id="UP001222027"/>
    </source>
</evidence>
<gene>
    <name evidence="1" type="ORF">OPV22_005626</name>
</gene>
<dbReference type="EMBL" id="JAQQAF010000002">
    <property type="protein sequence ID" value="KAJ8504740.1"/>
    <property type="molecule type" value="Genomic_DNA"/>
</dbReference>
<evidence type="ECO:0000313" key="1">
    <source>
        <dbReference type="EMBL" id="KAJ8504740.1"/>
    </source>
</evidence>
<sequence length="217" mass="23822">MREELDGLRLAIDGYLLTLPSLNGLLNHPLELEQIELGEHGDMVKPEGHRKLNSLPNHGRHVGSNSSLTSFVITALSSSHINGLNPEATRPSYVWVSNFDGLNTPRFGLPTEASLAFESSLCHSLALALATARMLFARSRTPSVDDLHSRVRQLLSLFSLLVCSCAPHPTPPRLRCHTNNARSHVRCTVLFIDNIHHPTSIALPAGRICNGYCLGKR</sequence>
<dbReference type="AlphaFoldDB" id="A0AAV8RPL4"/>
<accession>A0AAV8RPL4</accession>